<dbReference type="InterPro" id="IPR029060">
    <property type="entry name" value="PIN-like_dom_sf"/>
</dbReference>
<proteinExistence type="predicted"/>
<name>A0A938BL34_9BACT</name>
<gene>
    <name evidence="2" type="ORF">FJZ00_06920</name>
</gene>
<dbReference type="Proteomes" id="UP000703893">
    <property type="component" value="Unassembled WGS sequence"/>
</dbReference>
<organism evidence="2 3">
    <name type="scientific">Candidatus Tanganyikabacteria bacterium</name>
    <dbReference type="NCBI Taxonomy" id="2961651"/>
    <lineage>
        <taxon>Bacteria</taxon>
        <taxon>Bacillati</taxon>
        <taxon>Candidatus Sericytochromatia</taxon>
        <taxon>Candidatus Tanganyikabacteria</taxon>
    </lineage>
</organism>
<feature type="domain" description="PIN" evidence="1">
    <location>
        <begin position="5"/>
        <end position="88"/>
    </location>
</feature>
<accession>A0A938BL34</accession>
<reference evidence="2 3" key="1">
    <citation type="submission" date="2019-03" db="EMBL/GenBank/DDBJ databases">
        <title>Lake Tanganyika Metagenome-Assembled Genomes (MAGs).</title>
        <authorList>
            <person name="Tran P."/>
        </authorList>
    </citation>
    <scope>NUCLEOTIDE SEQUENCE [LARGE SCALE GENOMIC DNA]</scope>
    <source>
        <strain evidence="2">K_DeepCast_65m_m2_236</strain>
    </source>
</reference>
<sequence length="97" mass="11038">MEGLYIESSALTSILLEDSREFDAALESVNRPILSALTLLEARRAIRRDSRAGRIDAQAATKLLRRIRSLRTRSQVLPIDDHVLEQAEQDFHVEPVR</sequence>
<dbReference type="EMBL" id="VGJX01000356">
    <property type="protein sequence ID" value="MBM3274866.1"/>
    <property type="molecule type" value="Genomic_DNA"/>
</dbReference>
<comment type="caution">
    <text evidence="2">The sequence shown here is derived from an EMBL/GenBank/DDBJ whole genome shotgun (WGS) entry which is preliminary data.</text>
</comment>
<evidence type="ECO:0000313" key="3">
    <source>
        <dbReference type="Proteomes" id="UP000703893"/>
    </source>
</evidence>
<evidence type="ECO:0000313" key="2">
    <source>
        <dbReference type="EMBL" id="MBM3274866.1"/>
    </source>
</evidence>
<dbReference type="Gene3D" id="3.40.50.1010">
    <property type="entry name" value="5'-nuclease"/>
    <property type="match status" value="1"/>
</dbReference>
<protein>
    <submittedName>
        <fullName evidence="2">PIN domain-containing protein</fullName>
    </submittedName>
</protein>
<evidence type="ECO:0000259" key="1">
    <source>
        <dbReference type="Pfam" id="PF01850"/>
    </source>
</evidence>
<dbReference type="Pfam" id="PF01850">
    <property type="entry name" value="PIN"/>
    <property type="match status" value="1"/>
</dbReference>
<dbReference type="AlphaFoldDB" id="A0A938BL34"/>
<dbReference type="SUPFAM" id="SSF88723">
    <property type="entry name" value="PIN domain-like"/>
    <property type="match status" value="1"/>
</dbReference>
<feature type="non-terminal residue" evidence="2">
    <location>
        <position position="97"/>
    </location>
</feature>
<dbReference type="InterPro" id="IPR002716">
    <property type="entry name" value="PIN_dom"/>
</dbReference>